<reference evidence="1" key="1">
    <citation type="journal article" date="2020" name="Nature">
        <title>Giant virus diversity and host interactions through global metagenomics.</title>
        <authorList>
            <person name="Schulz F."/>
            <person name="Roux S."/>
            <person name="Paez-Espino D."/>
            <person name="Jungbluth S."/>
            <person name="Walsh D.A."/>
            <person name="Denef V.J."/>
            <person name="McMahon K.D."/>
            <person name="Konstantinidis K.T."/>
            <person name="Eloe-Fadrosh E.A."/>
            <person name="Kyrpides N.C."/>
            <person name="Woyke T."/>
        </authorList>
    </citation>
    <scope>NUCLEOTIDE SEQUENCE</scope>
    <source>
        <strain evidence="1">GVMAG-M-3300023110-24</strain>
    </source>
</reference>
<name>A0A6C0D138_9ZZZZ</name>
<proteinExistence type="predicted"/>
<organism evidence="1">
    <name type="scientific">viral metagenome</name>
    <dbReference type="NCBI Taxonomy" id="1070528"/>
    <lineage>
        <taxon>unclassified sequences</taxon>
        <taxon>metagenomes</taxon>
        <taxon>organismal metagenomes</taxon>
    </lineage>
</organism>
<sequence>MSKVWIQEPIVCHAVAEPIFDKWVGIISAITSARREISVRKIQNTWRVVRFRRLAKKNKEINFRRSLPMYYHAIRENRVTHDKRVSFSEEVVEKDAKDNICVGQVSHEDSETCILRNFTEFVKLWYVMLPDGKFFKHPKTIRAMKYISNEEMTKLIDMLIKSLMSKTFGYIRLWGKQDSNIMLLPNRVDRIVSLREAWASEMKNMEPNKRSKLNPEASAYIPRNTFLDKGTDLDKKLRLLVQYHGS</sequence>
<dbReference type="EMBL" id="MN739511">
    <property type="protein sequence ID" value="QHT09425.1"/>
    <property type="molecule type" value="Genomic_DNA"/>
</dbReference>
<protein>
    <submittedName>
        <fullName evidence="1">Uncharacterized protein</fullName>
    </submittedName>
</protein>
<dbReference type="AlphaFoldDB" id="A0A6C0D138"/>
<accession>A0A6C0D138</accession>
<evidence type="ECO:0000313" key="1">
    <source>
        <dbReference type="EMBL" id="QHT09425.1"/>
    </source>
</evidence>